<comment type="caution">
    <text evidence="3">The sequence shown here is derived from an EMBL/GenBank/DDBJ whole genome shotgun (WGS) entry which is preliminary data.</text>
</comment>
<sequence>MGWCLRAEEPPCRSASRPTSMSGHDTQVQDCEAWPGLPVQTGPDRRVADTGVHPTPQAAGAPLVLLLSAAHPPDDIRVVRKEGAALAAAGWRVRHLAPATAVAPAALDGVAIETFPRRPGWRGRLRALPGLARRAAASGAAVIHASEPDAWLAALLAARRCGARVVIDVHEHYPSRLDSRLPPALRPAARAVLRLLCRLAGRAADAVVVAKDGLAADFGVPGRTVAVRNYAAPAAALLRPLPRPGAPHGPGLILVHAGAMTRGRGWPQMLEAMALLPAADRLRLIGRFTDGSGPECRARAAALGLSGRIERLPWLPHPEAMALLAGADIALVLFQPGEENHRLALPHKLFDAMQAGLPVIAPAFAEEVAGIVREAGCGLLVDSADPAAIAAAVESLRDPARRAALGAAGRAAAAGRFGWAGEAARLVALYRRLAEPEPVPASRAPARVGGAPAGTGL</sequence>
<feature type="compositionally biased region" description="Basic and acidic residues" evidence="1">
    <location>
        <begin position="1"/>
        <end position="11"/>
    </location>
</feature>
<dbReference type="PANTHER" id="PTHR12526:SF600">
    <property type="entry name" value="GLYCOSYL TRANSFERASE GROUP 1"/>
    <property type="match status" value="1"/>
</dbReference>
<feature type="region of interest" description="Disordered" evidence="1">
    <location>
        <begin position="1"/>
        <end position="27"/>
    </location>
</feature>
<dbReference type="Pfam" id="PF13692">
    <property type="entry name" value="Glyco_trans_1_4"/>
    <property type="match status" value="1"/>
</dbReference>
<protein>
    <submittedName>
        <fullName evidence="3">Glycosyltransferase</fullName>
    </submittedName>
</protein>
<dbReference type="EMBL" id="SKBM01000021">
    <property type="protein sequence ID" value="TCZ56756.1"/>
    <property type="molecule type" value="Genomic_DNA"/>
</dbReference>
<dbReference type="SUPFAM" id="SSF53756">
    <property type="entry name" value="UDP-Glycosyltransferase/glycogen phosphorylase"/>
    <property type="match status" value="1"/>
</dbReference>
<dbReference type="AlphaFoldDB" id="A0A4R4DBE5"/>
<dbReference type="InterPro" id="IPR028098">
    <property type="entry name" value="Glyco_trans_4-like_N"/>
</dbReference>
<name>A0A4R4DBE5_9PROT</name>
<organism evidence="3 4">
    <name type="scientific">Roseicella aquatilis</name>
    <dbReference type="NCBI Taxonomy" id="2527868"/>
    <lineage>
        <taxon>Bacteria</taxon>
        <taxon>Pseudomonadati</taxon>
        <taxon>Pseudomonadota</taxon>
        <taxon>Alphaproteobacteria</taxon>
        <taxon>Acetobacterales</taxon>
        <taxon>Roseomonadaceae</taxon>
        <taxon>Roseicella</taxon>
    </lineage>
</organism>
<evidence type="ECO:0000313" key="3">
    <source>
        <dbReference type="EMBL" id="TCZ56756.1"/>
    </source>
</evidence>
<reference evidence="3 4" key="1">
    <citation type="submission" date="2019-03" db="EMBL/GenBank/DDBJ databases">
        <title>Paracraurococcus aquatilis NE82 genome sequence.</title>
        <authorList>
            <person name="Zhao Y."/>
            <person name="Du Z."/>
        </authorList>
    </citation>
    <scope>NUCLEOTIDE SEQUENCE [LARGE SCALE GENOMIC DNA]</scope>
    <source>
        <strain evidence="3 4">NE82</strain>
    </source>
</reference>
<dbReference type="OrthoDB" id="9790710at2"/>
<gene>
    <name evidence="3" type="ORF">EXY23_19420</name>
</gene>
<feature type="domain" description="Glycosyltransferase subfamily 4-like N-terminal" evidence="2">
    <location>
        <begin position="77"/>
        <end position="227"/>
    </location>
</feature>
<dbReference type="Gene3D" id="3.40.50.2000">
    <property type="entry name" value="Glycogen Phosphorylase B"/>
    <property type="match status" value="2"/>
</dbReference>
<proteinExistence type="predicted"/>
<dbReference type="Pfam" id="PF13579">
    <property type="entry name" value="Glyco_trans_4_4"/>
    <property type="match status" value="1"/>
</dbReference>
<dbReference type="GO" id="GO:0016757">
    <property type="term" value="F:glycosyltransferase activity"/>
    <property type="evidence" value="ECO:0007669"/>
    <property type="project" value="UniProtKB-ARBA"/>
</dbReference>
<keyword evidence="3" id="KW-0808">Transferase</keyword>
<feature type="compositionally biased region" description="Polar residues" evidence="1">
    <location>
        <begin position="16"/>
        <end position="27"/>
    </location>
</feature>
<dbReference type="Proteomes" id="UP000295023">
    <property type="component" value="Unassembled WGS sequence"/>
</dbReference>
<keyword evidence="4" id="KW-1185">Reference proteome</keyword>
<accession>A0A4R4DBE5</accession>
<evidence type="ECO:0000256" key="1">
    <source>
        <dbReference type="SAM" id="MobiDB-lite"/>
    </source>
</evidence>
<evidence type="ECO:0000313" key="4">
    <source>
        <dbReference type="Proteomes" id="UP000295023"/>
    </source>
</evidence>
<dbReference type="PANTHER" id="PTHR12526">
    <property type="entry name" value="GLYCOSYLTRANSFERASE"/>
    <property type="match status" value="1"/>
</dbReference>
<evidence type="ECO:0000259" key="2">
    <source>
        <dbReference type="Pfam" id="PF13579"/>
    </source>
</evidence>